<feature type="region of interest" description="Disordered" evidence="1">
    <location>
        <begin position="1"/>
        <end position="163"/>
    </location>
</feature>
<dbReference type="EMBL" id="AACS02000008">
    <property type="protein sequence ID" value="EAU85744.1"/>
    <property type="molecule type" value="Genomic_DNA"/>
</dbReference>
<name>A8NSB0_COPC7</name>
<evidence type="ECO:0000313" key="2">
    <source>
        <dbReference type="EMBL" id="EAU85744.1"/>
    </source>
</evidence>
<feature type="compositionally biased region" description="Basic and acidic residues" evidence="1">
    <location>
        <begin position="230"/>
        <end position="239"/>
    </location>
</feature>
<dbReference type="RefSeq" id="XP_001835968.1">
    <property type="nucleotide sequence ID" value="XM_001835916.2"/>
</dbReference>
<reference evidence="2 3" key="1">
    <citation type="journal article" date="2010" name="Proc. Natl. Acad. Sci. U.S.A.">
        <title>Insights into evolution of multicellular fungi from the assembled chromosomes of the mushroom Coprinopsis cinerea (Coprinus cinereus).</title>
        <authorList>
            <person name="Stajich J.E."/>
            <person name="Wilke S.K."/>
            <person name="Ahren D."/>
            <person name="Au C.H."/>
            <person name="Birren B.W."/>
            <person name="Borodovsky M."/>
            <person name="Burns C."/>
            <person name="Canback B."/>
            <person name="Casselton L.A."/>
            <person name="Cheng C.K."/>
            <person name="Deng J."/>
            <person name="Dietrich F.S."/>
            <person name="Fargo D.C."/>
            <person name="Farman M.L."/>
            <person name="Gathman A.C."/>
            <person name="Goldberg J."/>
            <person name="Guigo R."/>
            <person name="Hoegger P.J."/>
            <person name="Hooker J.B."/>
            <person name="Huggins A."/>
            <person name="James T.Y."/>
            <person name="Kamada T."/>
            <person name="Kilaru S."/>
            <person name="Kodira C."/>
            <person name="Kues U."/>
            <person name="Kupfer D."/>
            <person name="Kwan H.S."/>
            <person name="Lomsadze A."/>
            <person name="Li W."/>
            <person name="Lilly W.W."/>
            <person name="Ma L.J."/>
            <person name="Mackey A.J."/>
            <person name="Manning G."/>
            <person name="Martin F."/>
            <person name="Muraguchi H."/>
            <person name="Natvig D.O."/>
            <person name="Palmerini H."/>
            <person name="Ramesh M.A."/>
            <person name="Rehmeyer C.J."/>
            <person name="Roe B.A."/>
            <person name="Shenoy N."/>
            <person name="Stanke M."/>
            <person name="Ter-Hovhannisyan V."/>
            <person name="Tunlid A."/>
            <person name="Velagapudi R."/>
            <person name="Vision T.J."/>
            <person name="Zeng Q."/>
            <person name="Zolan M.E."/>
            <person name="Pukkila P.J."/>
        </authorList>
    </citation>
    <scope>NUCLEOTIDE SEQUENCE [LARGE SCALE GENOMIC DNA]</scope>
    <source>
        <strain evidence="3">Okayama-7 / 130 / ATCC MYA-4618 / FGSC 9003</strain>
    </source>
</reference>
<feature type="compositionally biased region" description="Basic residues" evidence="1">
    <location>
        <begin position="34"/>
        <end position="44"/>
    </location>
</feature>
<feature type="compositionally biased region" description="Acidic residues" evidence="1">
    <location>
        <begin position="59"/>
        <end position="69"/>
    </location>
</feature>
<dbReference type="VEuPathDB" id="FungiDB:CC1G_04961"/>
<protein>
    <submittedName>
        <fullName evidence="2">Uncharacterized protein</fullName>
    </submittedName>
</protein>
<dbReference type="InParanoid" id="A8NSB0"/>
<dbReference type="OrthoDB" id="2505473at2759"/>
<feature type="compositionally biased region" description="Acidic residues" evidence="1">
    <location>
        <begin position="92"/>
        <end position="108"/>
    </location>
</feature>
<dbReference type="OMA" id="EDDVDHT"/>
<sequence>MDPPSSAPSTGPPSRGRGGGSRPRSNRGGLGKYLRARGRGHRGGGRPAHFTQRLLLEGEGPDEEEDEEEKAERLAKYSRRQLGTNVDRYKEEEPELDSDGEPIVEPEVDLSTFLEKQRISSPSPTSLAPLEKGKDAVNEDEVDASLAHISSKPTNRVTADRKGKVQQIEWDAELDEMTREKEAAEAQWDLKARFKAKSEKLKAKPVFKSAREKQAAKVEQAPELPTAEATKPKDEKAEMEAFLDDLLG</sequence>
<accession>A8NSB0</accession>
<proteinExistence type="predicted"/>
<dbReference type="GeneID" id="6012506"/>
<dbReference type="eggNOG" id="ENOG502SX95">
    <property type="taxonomic scope" value="Eukaryota"/>
</dbReference>
<dbReference type="KEGG" id="cci:CC1G_04961"/>
<evidence type="ECO:0000256" key="1">
    <source>
        <dbReference type="SAM" id="MobiDB-lite"/>
    </source>
</evidence>
<gene>
    <name evidence="2" type="ORF">CC1G_04961</name>
</gene>
<keyword evidence="3" id="KW-1185">Reference proteome</keyword>
<evidence type="ECO:0000313" key="3">
    <source>
        <dbReference type="Proteomes" id="UP000001861"/>
    </source>
</evidence>
<organism evidence="2 3">
    <name type="scientific">Coprinopsis cinerea (strain Okayama-7 / 130 / ATCC MYA-4618 / FGSC 9003)</name>
    <name type="common">Inky cap fungus</name>
    <name type="synonym">Hormographiella aspergillata</name>
    <dbReference type="NCBI Taxonomy" id="240176"/>
    <lineage>
        <taxon>Eukaryota</taxon>
        <taxon>Fungi</taxon>
        <taxon>Dikarya</taxon>
        <taxon>Basidiomycota</taxon>
        <taxon>Agaricomycotina</taxon>
        <taxon>Agaricomycetes</taxon>
        <taxon>Agaricomycetidae</taxon>
        <taxon>Agaricales</taxon>
        <taxon>Agaricineae</taxon>
        <taxon>Psathyrellaceae</taxon>
        <taxon>Coprinopsis</taxon>
    </lineage>
</organism>
<dbReference type="Proteomes" id="UP000001861">
    <property type="component" value="Unassembled WGS sequence"/>
</dbReference>
<comment type="caution">
    <text evidence="2">The sequence shown here is derived from an EMBL/GenBank/DDBJ whole genome shotgun (WGS) entry which is preliminary data.</text>
</comment>
<dbReference type="AlphaFoldDB" id="A8NSB0"/>
<feature type="region of interest" description="Disordered" evidence="1">
    <location>
        <begin position="205"/>
        <end position="248"/>
    </location>
</feature>